<evidence type="ECO:0000313" key="2">
    <source>
        <dbReference type="Proteomes" id="UP001201463"/>
    </source>
</evidence>
<name>A0ABS8XQE8_9BURK</name>
<dbReference type="NCBIfam" id="TIGR03696">
    <property type="entry name" value="Rhs_assc_core"/>
    <property type="match status" value="1"/>
</dbReference>
<keyword evidence="2" id="KW-1185">Reference proteome</keyword>
<protein>
    <submittedName>
        <fullName evidence="1">AHH domain-containing protein</fullName>
    </submittedName>
</protein>
<accession>A0ABS8XQE8</accession>
<dbReference type="Pfam" id="PF14412">
    <property type="entry name" value="AHH"/>
    <property type="match status" value="1"/>
</dbReference>
<dbReference type="InterPro" id="IPR022385">
    <property type="entry name" value="Rhs_assc_core"/>
</dbReference>
<dbReference type="RefSeq" id="WP_233395543.1">
    <property type="nucleotide sequence ID" value="NZ_JAJTWT010000032.1"/>
</dbReference>
<dbReference type="EMBL" id="JAJTWT010000032">
    <property type="protein sequence ID" value="MCE4540801.1"/>
    <property type="molecule type" value="Genomic_DNA"/>
</dbReference>
<evidence type="ECO:0000313" key="1">
    <source>
        <dbReference type="EMBL" id="MCE4540801.1"/>
    </source>
</evidence>
<dbReference type="Gene3D" id="2.180.10.10">
    <property type="entry name" value="RHS repeat-associated core"/>
    <property type="match status" value="1"/>
</dbReference>
<comment type="caution">
    <text evidence="1">The sequence shown here is derived from an EMBL/GenBank/DDBJ whole genome shotgun (WGS) entry which is preliminary data.</text>
</comment>
<gene>
    <name evidence="1" type="ORF">LXT12_26605</name>
</gene>
<sequence length="214" mass="22022">MQQRYYDPIAGRFLSVDPVVTDANTGAGFGLYTYVNNNPYGSIDPDGRLPTNEECHKMANCEVLVESGRGSHSNSNTSNTPLAAAHAAGIIAMPAAIAGVSSEASIATAVGADLWLSGLLRALGPAGLALAPSSLGNGSLPMGAPDLFRSDSRELGVNLMATGATRLDGDHAHHIVAAEHPLAAPARKVLAAVGMSINDPHNGMFLRAAFHQGT</sequence>
<proteinExistence type="predicted"/>
<dbReference type="InterPro" id="IPR032871">
    <property type="entry name" value="AHH_dom_containing"/>
</dbReference>
<reference evidence="1 2" key="1">
    <citation type="submission" date="2021-12" db="EMBL/GenBank/DDBJ databases">
        <title>Genome seq of p7.</title>
        <authorList>
            <person name="Seo T."/>
        </authorList>
    </citation>
    <scope>NUCLEOTIDE SEQUENCE [LARGE SCALE GENOMIC DNA]</scope>
    <source>
        <strain evidence="1 2">P7</strain>
    </source>
</reference>
<dbReference type="Proteomes" id="UP001201463">
    <property type="component" value="Unassembled WGS sequence"/>
</dbReference>
<organism evidence="1 2">
    <name type="scientific">Pelomonas caseinilytica</name>
    <dbReference type="NCBI Taxonomy" id="2906763"/>
    <lineage>
        <taxon>Bacteria</taxon>
        <taxon>Pseudomonadati</taxon>
        <taxon>Pseudomonadota</taxon>
        <taxon>Betaproteobacteria</taxon>
        <taxon>Burkholderiales</taxon>
        <taxon>Sphaerotilaceae</taxon>
        <taxon>Roseateles</taxon>
    </lineage>
</organism>